<sequence>MSQSFLKSAYLNQIEPGPQTERKTIGYGFPNSETMSRVKDATLAVLLLRSYNPKAMSGENCWHLTIWSHYHRLGVWLKQKEESIRPFLKTDYSL</sequence>
<proteinExistence type="predicted"/>
<accession>A0A8X6TWA8</accession>
<reference evidence="1" key="1">
    <citation type="submission" date="2020-08" db="EMBL/GenBank/DDBJ databases">
        <title>Multicomponent nature underlies the extraordinary mechanical properties of spider dragline silk.</title>
        <authorList>
            <person name="Kono N."/>
            <person name="Nakamura H."/>
            <person name="Mori M."/>
            <person name="Yoshida Y."/>
            <person name="Ohtoshi R."/>
            <person name="Malay A.D."/>
            <person name="Moran D.A.P."/>
            <person name="Tomita M."/>
            <person name="Numata K."/>
            <person name="Arakawa K."/>
        </authorList>
    </citation>
    <scope>NUCLEOTIDE SEQUENCE</scope>
</reference>
<dbReference type="EMBL" id="BMAW01066146">
    <property type="protein sequence ID" value="GFT53680.1"/>
    <property type="molecule type" value="Genomic_DNA"/>
</dbReference>
<dbReference type="AlphaFoldDB" id="A0A8X6TWA8"/>
<evidence type="ECO:0000313" key="2">
    <source>
        <dbReference type="Proteomes" id="UP000887013"/>
    </source>
</evidence>
<organism evidence="1 2">
    <name type="scientific">Nephila pilipes</name>
    <name type="common">Giant wood spider</name>
    <name type="synonym">Nephila maculata</name>
    <dbReference type="NCBI Taxonomy" id="299642"/>
    <lineage>
        <taxon>Eukaryota</taxon>
        <taxon>Metazoa</taxon>
        <taxon>Ecdysozoa</taxon>
        <taxon>Arthropoda</taxon>
        <taxon>Chelicerata</taxon>
        <taxon>Arachnida</taxon>
        <taxon>Araneae</taxon>
        <taxon>Araneomorphae</taxon>
        <taxon>Entelegynae</taxon>
        <taxon>Araneoidea</taxon>
        <taxon>Nephilidae</taxon>
        <taxon>Nephila</taxon>
    </lineage>
</organism>
<comment type="caution">
    <text evidence="1">The sequence shown here is derived from an EMBL/GenBank/DDBJ whole genome shotgun (WGS) entry which is preliminary data.</text>
</comment>
<gene>
    <name evidence="1" type="ORF">NPIL_648901</name>
</gene>
<evidence type="ECO:0000313" key="1">
    <source>
        <dbReference type="EMBL" id="GFT53680.1"/>
    </source>
</evidence>
<protein>
    <submittedName>
        <fullName evidence="1">Uncharacterized protein</fullName>
    </submittedName>
</protein>
<keyword evidence="2" id="KW-1185">Reference proteome</keyword>
<name>A0A8X6TWA8_NEPPI</name>
<dbReference type="Proteomes" id="UP000887013">
    <property type="component" value="Unassembled WGS sequence"/>
</dbReference>